<protein>
    <submittedName>
        <fullName evidence="2">Uncharacterized protein</fullName>
    </submittedName>
</protein>
<feature type="region of interest" description="Disordered" evidence="1">
    <location>
        <begin position="110"/>
        <end position="228"/>
    </location>
</feature>
<feature type="compositionally biased region" description="Low complexity" evidence="1">
    <location>
        <begin position="163"/>
        <end position="175"/>
    </location>
</feature>
<accession>A0A5C3QJ07</accession>
<evidence type="ECO:0000313" key="2">
    <source>
        <dbReference type="EMBL" id="TFL01140.1"/>
    </source>
</evidence>
<feature type="compositionally biased region" description="Polar residues" evidence="1">
    <location>
        <begin position="201"/>
        <end position="227"/>
    </location>
</feature>
<gene>
    <name evidence="2" type="ORF">BDV98DRAFT_604915</name>
</gene>
<proteinExistence type="predicted"/>
<dbReference type="AlphaFoldDB" id="A0A5C3QJ07"/>
<feature type="compositionally biased region" description="Pro residues" evidence="1">
    <location>
        <begin position="116"/>
        <end position="125"/>
    </location>
</feature>
<organism evidence="2 3">
    <name type="scientific">Pterulicium gracile</name>
    <dbReference type="NCBI Taxonomy" id="1884261"/>
    <lineage>
        <taxon>Eukaryota</taxon>
        <taxon>Fungi</taxon>
        <taxon>Dikarya</taxon>
        <taxon>Basidiomycota</taxon>
        <taxon>Agaricomycotina</taxon>
        <taxon>Agaricomycetes</taxon>
        <taxon>Agaricomycetidae</taxon>
        <taxon>Agaricales</taxon>
        <taxon>Pleurotineae</taxon>
        <taxon>Pterulaceae</taxon>
        <taxon>Pterulicium</taxon>
    </lineage>
</organism>
<dbReference type="Proteomes" id="UP000305067">
    <property type="component" value="Unassembled WGS sequence"/>
</dbReference>
<evidence type="ECO:0000256" key="1">
    <source>
        <dbReference type="SAM" id="MobiDB-lite"/>
    </source>
</evidence>
<name>A0A5C3QJ07_9AGAR</name>
<reference evidence="2 3" key="1">
    <citation type="journal article" date="2019" name="Nat. Ecol. Evol.">
        <title>Megaphylogeny resolves global patterns of mushroom evolution.</title>
        <authorList>
            <person name="Varga T."/>
            <person name="Krizsan K."/>
            <person name="Foldi C."/>
            <person name="Dima B."/>
            <person name="Sanchez-Garcia M."/>
            <person name="Sanchez-Ramirez S."/>
            <person name="Szollosi G.J."/>
            <person name="Szarkandi J.G."/>
            <person name="Papp V."/>
            <person name="Albert L."/>
            <person name="Andreopoulos W."/>
            <person name="Angelini C."/>
            <person name="Antonin V."/>
            <person name="Barry K.W."/>
            <person name="Bougher N.L."/>
            <person name="Buchanan P."/>
            <person name="Buyck B."/>
            <person name="Bense V."/>
            <person name="Catcheside P."/>
            <person name="Chovatia M."/>
            <person name="Cooper J."/>
            <person name="Damon W."/>
            <person name="Desjardin D."/>
            <person name="Finy P."/>
            <person name="Geml J."/>
            <person name="Haridas S."/>
            <person name="Hughes K."/>
            <person name="Justo A."/>
            <person name="Karasinski D."/>
            <person name="Kautmanova I."/>
            <person name="Kiss B."/>
            <person name="Kocsube S."/>
            <person name="Kotiranta H."/>
            <person name="LaButti K.M."/>
            <person name="Lechner B.E."/>
            <person name="Liimatainen K."/>
            <person name="Lipzen A."/>
            <person name="Lukacs Z."/>
            <person name="Mihaltcheva S."/>
            <person name="Morgado L.N."/>
            <person name="Niskanen T."/>
            <person name="Noordeloos M.E."/>
            <person name="Ohm R.A."/>
            <person name="Ortiz-Santana B."/>
            <person name="Ovrebo C."/>
            <person name="Racz N."/>
            <person name="Riley R."/>
            <person name="Savchenko A."/>
            <person name="Shiryaev A."/>
            <person name="Soop K."/>
            <person name="Spirin V."/>
            <person name="Szebenyi C."/>
            <person name="Tomsovsky M."/>
            <person name="Tulloss R.E."/>
            <person name="Uehling J."/>
            <person name="Grigoriev I.V."/>
            <person name="Vagvolgyi C."/>
            <person name="Papp T."/>
            <person name="Martin F.M."/>
            <person name="Miettinen O."/>
            <person name="Hibbett D.S."/>
            <person name="Nagy L.G."/>
        </authorList>
    </citation>
    <scope>NUCLEOTIDE SEQUENCE [LARGE SCALE GENOMIC DNA]</scope>
    <source>
        <strain evidence="2 3">CBS 309.79</strain>
    </source>
</reference>
<dbReference type="EMBL" id="ML178826">
    <property type="protein sequence ID" value="TFL01140.1"/>
    <property type="molecule type" value="Genomic_DNA"/>
</dbReference>
<keyword evidence="3" id="KW-1185">Reference proteome</keyword>
<evidence type="ECO:0000313" key="3">
    <source>
        <dbReference type="Proteomes" id="UP000305067"/>
    </source>
</evidence>
<sequence>MYGPKPTQTATPAHYLYAGGTPHPMRNPSFAHQQYQQYMHECNAVAASNSGYVTPAARRASLANVLRASFSSQGSRMSPRERAQSFSELVQHIISDGQQTQPRRDSLQRFLDSMDFPPPSTPNPGPRRNSLQEFLDSMDFPPPSNTPRGSSAAPSPAFHGSQSRRSSTRTLTSRTGSAVPATRMGQGSTPPAMTPRLGSLTPRQMYSTPTASMTPPYTPRARSSTPRGITPISYDVEENLNWGAYENPLEAFAVLTGIPFEFLEQVCIAETSEFDAFR</sequence>